<organism evidence="1 2">
    <name type="scientific">Flavobacterium cutihirudinis</name>
    <dbReference type="NCBI Taxonomy" id="1265740"/>
    <lineage>
        <taxon>Bacteria</taxon>
        <taxon>Pseudomonadati</taxon>
        <taxon>Bacteroidota</taxon>
        <taxon>Flavobacteriia</taxon>
        <taxon>Flavobacteriales</taxon>
        <taxon>Flavobacteriaceae</taxon>
        <taxon>Flavobacterium</taxon>
    </lineage>
</organism>
<comment type="caution">
    <text evidence="1">The sequence shown here is derived from an EMBL/GenBank/DDBJ whole genome shotgun (WGS) entry which is preliminary data.</text>
</comment>
<dbReference type="InterPro" id="IPR029032">
    <property type="entry name" value="AhpD-like"/>
</dbReference>
<gene>
    <name evidence="1" type="ORF">BD847_0803</name>
</gene>
<evidence type="ECO:0000313" key="1">
    <source>
        <dbReference type="EMBL" id="RED26877.1"/>
    </source>
</evidence>
<name>A0A3D9G2R5_9FLAO</name>
<dbReference type="PANTHER" id="PTHR34846:SF11">
    <property type="entry name" value="4-CARBOXYMUCONOLACTONE DECARBOXYLASE FAMILY PROTEIN (AFU_ORTHOLOGUE AFUA_6G11590)"/>
    <property type="match status" value="1"/>
</dbReference>
<dbReference type="SUPFAM" id="SSF69118">
    <property type="entry name" value="AhpD-like"/>
    <property type="match status" value="1"/>
</dbReference>
<proteinExistence type="predicted"/>
<dbReference type="AlphaFoldDB" id="A0A3D9G2R5"/>
<dbReference type="RefSeq" id="WP_115886949.1">
    <property type="nucleotide sequence ID" value="NZ_QRDQ01000007.1"/>
</dbReference>
<dbReference type="EMBL" id="QRDQ01000007">
    <property type="protein sequence ID" value="RED26877.1"/>
    <property type="molecule type" value="Genomic_DNA"/>
</dbReference>
<keyword evidence="2" id="KW-1185">Reference proteome</keyword>
<dbReference type="PANTHER" id="PTHR34846">
    <property type="entry name" value="4-CARBOXYMUCONOLACTONE DECARBOXYLASE FAMILY PROTEIN (AFU_ORTHOLOGUE AFUA_6G11590)"/>
    <property type="match status" value="1"/>
</dbReference>
<reference evidence="1 2" key="1">
    <citation type="submission" date="2018-07" db="EMBL/GenBank/DDBJ databases">
        <title>Genomic Encyclopedia of Archaeal and Bacterial Type Strains, Phase II (KMG-II): from individual species to whole genera.</title>
        <authorList>
            <person name="Goeker M."/>
        </authorList>
    </citation>
    <scope>NUCLEOTIDE SEQUENCE [LARGE SCALE GENOMIC DNA]</scope>
    <source>
        <strain evidence="1 2">DSM 25795</strain>
    </source>
</reference>
<protein>
    <submittedName>
        <fullName evidence="1">4-carboxymuconolactone decarboxylase</fullName>
    </submittedName>
</protein>
<accession>A0A3D9G2R5</accession>
<sequence length="184" mass="19935">MRVNPIKPETMNDEVRYVHDEVFKLITHSQGPVVMTNDEGALTGPFPPMLAFPQFGIPALSFVRSLDNHATLPKKVREVAILTVGAAFGARFELYAHEIMAKHFGFSSTTVASLASGIRPADLNQEEAIAYEIASILAKGHIVPDSAYNLAKEILGQEGLAELIFLVGAYTLLATVLNGFDVLP</sequence>
<dbReference type="OrthoDB" id="949132at2"/>
<evidence type="ECO:0000313" key="2">
    <source>
        <dbReference type="Proteomes" id="UP000257004"/>
    </source>
</evidence>
<dbReference type="Proteomes" id="UP000257004">
    <property type="component" value="Unassembled WGS sequence"/>
</dbReference>
<dbReference type="Gene3D" id="1.20.1290.10">
    <property type="entry name" value="AhpD-like"/>
    <property type="match status" value="1"/>
</dbReference>